<comment type="caution">
    <text evidence="1">The sequence shown here is derived from an EMBL/GenBank/DDBJ whole genome shotgun (WGS) entry which is preliminary data.</text>
</comment>
<dbReference type="AlphaFoldDB" id="A0A845BKT0"/>
<keyword evidence="2" id="KW-1185">Reference proteome</keyword>
<dbReference type="EMBL" id="WSSB01000006">
    <property type="protein sequence ID" value="MXR36892.1"/>
    <property type="molecule type" value="Genomic_DNA"/>
</dbReference>
<evidence type="ECO:0000313" key="2">
    <source>
        <dbReference type="Proteomes" id="UP000467214"/>
    </source>
</evidence>
<accession>A0A845BKT0</accession>
<sequence length="72" mass="7509">MMKPDQITVHLNGEALEVASSSSLAALLESRDIAADSMASARNGEFVARSARSACQLAEGDEITLFMPIVGG</sequence>
<evidence type="ECO:0000313" key="1">
    <source>
        <dbReference type="EMBL" id="MXR36892.1"/>
    </source>
</evidence>
<dbReference type="InterPro" id="IPR010035">
    <property type="entry name" value="Thi_S"/>
</dbReference>
<dbReference type="Proteomes" id="UP000467214">
    <property type="component" value="Unassembled WGS sequence"/>
</dbReference>
<dbReference type="InterPro" id="IPR016155">
    <property type="entry name" value="Mopterin_synth/thiamin_S_b"/>
</dbReference>
<dbReference type="PANTHER" id="PTHR34472">
    <property type="entry name" value="SULFUR CARRIER PROTEIN THIS"/>
    <property type="match status" value="1"/>
</dbReference>
<dbReference type="Pfam" id="PF02597">
    <property type="entry name" value="ThiS"/>
    <property type="match status" value="1"/>
</dbReference>
<proteinExistence type="predicted"/>
<organism evidence="1 2">
    <name type="scientific">Craterilacuibacter sinensis</name>
    <dbReference type="NCBI Taxonomy" id="2686017"/>
    <lineage>
        <taxon>Bacteria</taxon>
        <taxon>Pseudomonadati</taxon>
        <taxon>Pseudomonadota</taxon>
        <taxon>Betaproteobacteria</taxon>
        <taxon>Neisseriales</taxon>
        <taxon>Neisseriaceae</taxon>
        <taxon>Craterilacuibacter</taxon>
    </lineage>
</organism>
<name>A0A845BKT0_9NEIS</name>
<gene>
    <name evidence="1" type="primary">thiS</name>
    <name evidence="1" type="ORF">GQF02_07895</name>
</gene>
<dbReference type="NCBIfam" id="TIGR01683">
    <property type="entry name" value="thiS"/>
    <property type="match status" value="1"/>
</dbReference>
<dbReference type="CDD" id="cd00565">
    <property type="entry name" value="Ubl_ThiS"/>
    <property type="match status" value="1"/>
</dbReference>
<reference evidence="1 2" key="1">
    <citation type="submission" date="2019-12" db="EMBL/GenBank/DDBJ databases">
        <title>Neisseriaceae gen. nov. sp. Genome sequencing and assembly.</title>
        <authorList>
            <person name="Liu Z."/>
            <person name="Li A."/>
        </authorList>
    </citation>
    <scope>NUCLEOTIDE SEQUENCE [LARGE SCALE GENOMIC DNA]</scope>
    <source>
        <strain evidence="1 2">B2N2-7</strain>
    </source>
</reference>
<dbReference type="SUPFAM" id="SSF54285">
    <property type="entry name" value="MoaD/ThiS"/>
    <property type="match status" value="1"/>
</dbReference>
<dbReference type="Gene3D" id="3.10.20.30">
    <property type="match status" value="1"/>
</dbReference>
<dbReference type="InterPro" id="IPR003749">
    <property type="entry name" value="ThiS/MoaD-like"/>
</dbReference>
<dbReference type="InterPro" id="IPR012675">
    <property type="entry name" value="Beta-grasp_dom_sf"/>
</dbReference>
<dbReference type="RefSeq" id="WP_160796190.1">
    <property type="nucleotide sequence ID" value="NZ_WSSB01000006.1"/>
</dbReference>
<protein>
    <submittedName>
        <fullName evidence="1">Sulfur carrier protein ThiS</fullName>
    </submittedName>
</protein>
<dbReference type="PANTHER" id="PTHR34472:SF1">
    <property type="entry name" value="SULFUR CARRIER PROTEIN THIS"/>
    <property type="match status" value="1"/>
</dbReference>